<organism evidence="3 4">
    <name type="scientific">Eiseniibacteriota bacterium</name>
    <dbReference type="NCBI Taxonomy" id="2212470"/>
    <lineage>
        <taxon>Bacteria</taxon>
        <taxon>Candidatus Eiseniibacteriota</taxon>
    </lineage>
</organism>
<proteinExistence type="predicted"/>
<protein>
    <recommendedName>
        <fullName evidence="5">DUF5666 domain-containing protein</fullName>
    </recommendedName>
</protein>
<feature type="compositionally biased region" description="Low complexity" evidence="1">
    <location>
        <begin position="33"/>
        <end position="54"/>
    </location>
</feature>
<evidence type="ECO:0000313" key="3">
    <source>
        <dbReference type="EMBL" id="TMQ51254.1"/>
    </source>
</evidence>
<comment type="caution">
    <text evidence="3">The sequence shown here is derived from an EMBL/GenBank/DDBJ whole genome shotgun (WGS) entry which is preliminary data.</text>
</comment>
<evidence type="ECO:0000256" key="2">
    <source>
        <dbReference type="SAM" id="SignalP"/>
    </source>
</evidence>
<sequence>MRQGRACVPSRALLAAIVATSATLLIAAPPAAPAARSAAGSTNSQSSGSTSARAKNSLRQFTGYVTAIDKSSLTVEKRGKKPRTIVFAKDPEMRTTGDVEKDARVTVYYREDGGRAVAHRVVVKAATAPAKGGK</sequence>
<keyword evidence="2" id="KW-0732">Signal</keyword>
<feature type="chain" id="PRO_5022075830" description="DUF5666 domain-containing protein" evidence="2">
    <location>
        <begin position="28"/>
        <end position="134"/>
    </location>
</feature>
<feature type="region of interest" description="Disordered" evidence="1">
    <location>
        <begin position="33"/>
        <end position="55"/>
    </location>
</feature>
<name>A0A538SIP9_UNCEI</name>
<reference evidence="3 4" key="1">
    <citation type="journal article" date="2019" name="Nat. Microbiol.">
        <title>Mediterranean grassland soil C-N compound turnover is dependent on rainfall and depth, and is mediated by genomically divergent microorganisms.</title>
        <authorList>
            <person name="Diamond S."/>
            <person name="Andeer P.F."/>
            <person name="Li Z."/>
            <person name="Crits-Christoph A."/>
            <person name="Burstein D."/>
            <person name="Anantharaman K."/>
            <person name="Lane K.R."/>
            <person name="Thomas B.C."/>
            <person name="Pan C."/>
            <person name="Northen T.R."/>
            <person name="Banfield J.F."/>
        </authorList>
    </citation>
    <scope>NUCLEOTIDE SEQUENCE [LARGE SCALE GENOMIC DNA]</scope>
    <source>
        <strain evidence="3">WS_3</strain>
    </source>
</reference>
<accession>A0A538SIP9</accession>
<feature type="signal peptide" evidence="2">
    <location>
        <begin position="1"/>
        <end position="27"/>
    </location>
</feature>
<dbReference type="AlphaFoldDB" id="A0A538SIP9"/>
<dbReference type="Proteomes" id="UP000320184">
    <property type="component" value="Unassembled WGS sequence"/>
</dbReference>
<evidence type="ECO:0000313" key="4">
    <source>
        <dbReference type="Proteomes" id="UP000320184"/>
    </source>
</evidence>
<gene>
    <name evidence="3" type="ORF">E6K73_06275</name>
</gene>
<dbReference type="EMBL" id="VBOT01000076">
    <property type="protein sequence ID" value="TMQ51254.1"/>
    <property type="molecule type" value="Genomic_DNA"/>
</dbReference>
<evidence type="ECO:0000256" key="1">
    <source>
        <dbReference type="SAM" id="MobiDB-lite"/>
    </source>
</evidence>
<evidence type="ECO:0008006" key="5">
    <source>
        <dbReference type="Google" id="ProtNLM"/>
    </source>
</evidence>